<dbReference type="GO" id="GO:0019310">
    <property type="term" value="P:inositol catabolic process"/>
    <property type="evidence" value="ECO:0007669"/>
    <property type="project" value="InterPro"/>
</dbReference>
<dbReference type="PIRSF" id="PIRSF036628">
    <property type="entry name" value="IolB"/>
    <property type="match status" value="1"/>
</dbReference>
<dbReference type="EMBL" id="CYYU01000005">
    <property type="protein sequence ID" value="CUN65685.1"/>
    <property type="molecule type" value="Genomic_DNA"/>
</dbReference>
<dbReference type="GO" id="GO:0008880">
    <property type="term" value="F:glucuronate isomerase activity"/>
    <property type="evidence" value="ECO:0007669"/>
    <property type="project" value="InterPro"/>
</dbReference>
<dbReference type="PANTHER" id="PTHR39193:SF1">
    <property type="entry name" value="5-DEOXY-GLUCURONATE ISOMERASE"/>
    <property type="match status" value="1"/>
</dbReference>
<dbReference type="PANTHER" id="PTHR39193">
    <property type="entry name" value="5-DEOXY-GLUCURONATE ISOMERASE"/>
    <property type="match status" value="1"/>
</dbReference>
<dbReference type="OrthoDB" id="9799936at2"/>
<dbReference type="Proteomes" id="UP000095546">
    <property type="component" value="Unassembled WGS sequence"/>
</dbReference>
<dbReference type="eggNOG" id="COG3718">
    <property type="taxonomic scope" value="Bacteria"/>
</dbReference>
<dbReference type="InterPro" id="IPR021120">
    <property type="entry name" value="KduI/IolB_isomerase"/>
</dbReference>
<evidence type="ECO:0000313" key="3">
    <source>
        <dbReference type="Proteomes" id="UP000095546"/>
    </source>
</evidence>
<keyword evidence="3" id="KW-1185">Reference proteome</keyword>
<evidence type="ECO:0000313" key="2">
    <source>
        <dbReference type="EMBL" id="CUN65685.1"/>
    </source>
</evidence>
<dbReference type="InterPro" id="IPR011051">
    <property type="entry name" value="RmlC_Cupin_sf"/>
</dbReference>
<dbReference type="RefSeq" id="WP_055161141.1">
    <property type="nucleotide sequence ID" value="NZ_CABIWZ010000005.1"/>
</dbReference>
<reference evidence="2 3" key="1">
    <citation type="submission" date="2015-09" db="EMBL/GenBank/DDBJ databases">
        <authorList>
            <consortium name="Pathogen Informatics"/>
        </authorList>
    </citation>
    <scope>NUCLEOTIDE SEQUENCE [LARGE SCALE GENOMIC DNA]</scope>
    <source>
        <strain evidence="2 3">2789STDY5608828</strain>
    </source>
</reference>
<proteinExistence type="predicted"/>
<organism evidence="2 3">
    <name type="scientific">Mitsuokella jalaludinii</name>
    <dbReference type="NCBI Taxonomy" id="187979"/>
    <lineage>
        <taxon>Bacteria</taxon>
        <taxon>Bacillati</taxon>
        <taxon>Bacillota</taxon>
        <taxon>Negativicutes</taxon>
        <taxon>Selenomonadales</taxon>
        <taxon>Selenomonadaceae</taxon>
        <taxon>Mitsuokella</taxon>
    </lineage>
</organism>
<dbReference type="Gene3D" id="2.60.120.10">
    <property type="entry name" value="Jelly Rolls"/>
    <property type="match status" value="2"/>
</dbReference>
<dbReference type="InterPro" id="IPR014710">
    <property type="entry name" value="RmlC-like_jellyroll"/>
</dbReference>
<name>A0A173YRI1_9FIRM</name>
<gene>
    <name evidence="2" type="ORF">ERS852385_01015</name>
</gene>
<dbReference type="AlphaFoldDB" id="A0A173YRI1"/>
<accession>A0A173YRI1</accession>
<dbReference type="InterPro" id="IPR024203">
    <property type="entry name" value="Deoxy-glucuronate_isom_IolB"/>
</dbReference>
<protein>
    <submittedName>
        <fullName evidence="2">KduI/IolB family</fullName>
    </submittedName>
</protein>
<evidence type="ECO:0000256" key="1">
    <source>
        <dbReference type="ARBA" id="ARBA00023235"/>
    </source>
</evidence>
<dbReference type="STRING" id="187979.ERS852385_01015"/>
<dbReference type="Pfam" id="PF04962">
    <property type="entry name" value="KduI"/>
    <property type="match status" value="1"/>
</dbReference>
<sequence>MRFGRLGQLKHGYNAMTTRESDMLMDIGYQEMDENEIVEFEDPLQETAFVITTGDVEICWNGKKELMHRESLLDENPYCLHVPHGVKVVVKALKKSELLIQKTLNDRDFEPVFYRPKDVQSDVFGGGVWQGTAERTVRTIFDYDNAPYSNMVNGEVIMTPGCWTGYTPHNHPQPEVYTYKVDRPQGFGCAFIGDNVFKIEDNTWSEISGGYMHPQCAAPGYAIWYSWMIRHLDGDPWKKTRNDLPEHTWLLEPDADSKIWQPHKK</sequence>
<keyword evidence="1" id="KW-0413">Isomerase</keyword>
<dbReference type="SUPFAM" id="SSF51182">
    <property type="entry name" value="RmlC-like cupins"/>
    <property type="match status" value="1"/>
</dbReference>